<accession>A0ABT4P4A1</accession>
<keyword evidence="1" id="KW-0378">Hydrolase</keyword>
<keyword evidence="5" id="KW-1185">Reference proteome</keyword>
<evidence type="ECO:0000313" key="4">
    <source>
        <dbReference type="EMBL" id="MCZ4636212.1"/>
    </source>
</evidence>
<protein>
    <submittedName>
        <fullName evidence="4">Beta-N-acetylhexosaminidase</fullName>
    </submittedName>
</protein>
<dbReference type="Proteomes" id="UP001301132">
    <property type="component" value="Unassembled WGS sequence"/>
</dbReference>
<evidence type="ECO:0000256" key="2">
    <source>
        <dbReference type="ARBA" id="ARBA00023295"/>
    </source>
</evidence>
<organism evidence="4 5">
    <name type="scientific">Streptomyces rubrogriseus</name>
    <dbReference type="NCBI Taxonomy" id="194673"/>
    <lineage>
        <taxon>Bacteria</taxon>
        <taxon>Bacillati</taxon>
        <taxon>Actinomycetota</taxon>
        <taxon>Actinomycetes</taxon>
        <taxon>Kitasatosporales</taxon>
        <taxon>Streptomycetaceae</taxon>
        <taxon>Streptomyces</taxon>
        <taxon>Streptomyces violaceoruber group</taxon>
    </lineage>
</organism>
<name>A0ABT4P4A1_9ACTN</name>
<dbReference type="InterPro" id="IPR015882">
    <property type="entry name" value="HEX_bac_N"/>
</dbReference>
<dbReference type="Pfam" id="PF02838">
    <property type="entry name" value="Glyco_hydro_20b"/>
    <property type="match status" value="1"/>
</dbReference>
<dbReference type="InterPro" id="IPR029018">
    <property type="entry name" value="Hex-like_dom2"/>
</dbReference>
<dbReference type="EMBL" id="JAPWHU010000199">
    <property type="protein sequence ID" value="MCZ4636212.1"/>
    <property type="molecule type" value="Genomic_DNA"/>
</dbReference>
<feature type="non-terminal residue" evidence="4">
    <location>
        <position position="61"/>
    </location>
</feature>
<gene>
    <name evidence="4" type="ORF">O3S69_19450</name>
</gene>
<dbReference type="SUPFAM" id="SSF55545">
    <property type="entry name" value="beta-N-acetylhexosaminidase-like domain"/>
    <property type="match status" value="1"/>
</dbReference>
<comment type="caution">
    <text evidence="4">The sequence shown here is derived from an EMBL/GenBank/DDBJ whole genome shotgun (WGS) entry which is preliminary data.</text>
</comment>
<evidence type="ECO:0000313" key="5">
    <source>
        <dbReference type="Proteomes" id="UP001301132"/>
    </source>
</evidence>
<evidence type="ECO:0000259" key="3">
    <source>
        <dbReference type="Pfam" id="PF02838"/>
    </source>
</evidence>
<dbReference type="RefSeq" id="WP_331571513.1">
    <property type="nucleotide sequence ID" value="NZ_JAPWHU010000199.1"/>
</dbReference>
<evidence type="ECO:0000256" key="1">
    <source>
        <dbReference type="ARBA" id="ARBA00022801"/>
    </source>
</evidence>
<proteinExistence type="predicted"/>
<feature type="domain" description="Beta-hexosaminidase bacterial type N-terminal" evidence="3">
    <location>
        <begin position="11"/>
        <end position="60"/>
    </location>
</feature>
<keyword evidence="2" id="KW-0326">Glycosidase</keyword>
<dbReference type="Gene3D" id="3.30.379.10">
    <property type="entry name" value="Chitobiase/beta-hexosaminidase domain 2-like"/>
    <property type="match status" value="1"/>
</dbReference>
<reference evidence="4 5" key="1">
    <citation type="submission" date="2022-12" db="EMBL/GenBank/DDBJ databases">
        <authorList>
            <person name="Abashina T."/>
            <person name="Solyanikova I."/>
            <person name="Delegan Y."/>
        </authorList>
    </citation>
    <scope>NUCLEOTIDE SEQUENCE [LARGE SCALE GENOMIC DNA]</scope>
    <source>
        <strain evidence="4 5">IPS92ro</strain>
    </source>
</reference>
<sequence length="61" mass="6443">MTDLTDVTDATDVIPRPRHAVAQDACFDLGPDTRLVADEGAGHTERWLRATLGAATGLPLA</sequence>